<dbReference type="InterPro" id="IPR057653">
    <property type="entry name" value="YeeW-like_dom"/>
</dbReference>
<protein>
    <recommendedName>
        <fullName evidence="4">Phage protein</fullName>
    </recommendedName>
</protein>
<dbReference type="InterPro" id="IPR046025">
    <property type="entry name" value="DUF5983"/>
</dbReference>
<organism evidence="3">
    <name type="scientific">Salmonella diarizonae</name>
    <dbReference type="NCBI Taxonomy" id="59204"/>
    <lineage>
        <taxon>Bacteria</taxon>
        <taxon>Pseudomonadati</taxon>
        <taxon>Pseudomonadota</taxon>
        <taxon>Gammaproteobacteria</taxon>
        <taxon>Enterobacterales</taxon>
        <taxon>Enterobacteriaceae</taxon>
        <taxon>Salmonella</taxon>
    </lineage>
</organism>
<comment type="caution">
    <text evidence="3">The sequence shown here is derived from an EMBL/GenBank/DDBJ whole genome shotgun (WGS) entry which is preliminary data.</text>
</comment>
<evidence type="ECO:0008006" key="4">
    <source>
        <dbReference type="Google" id="ProtNLM"/>
    </source>
</evidence>
<gene>
    <name evidence="3" type="ORF">EL06_17685</name>
</gene>
<accession>A0A6C8XZP7</accession>
<evidence type="ECO:0000259" key="1">
    <source>
        <dbReference type="Pfam" id="PF19419"/>
    </source>
</evidence>
<feature type="domain" description="DUF5983" evidence="1">
    <location>
        <begin position="69"/>
        <end position="163"/>
    </location>
</feature>
<feature type="domain" description="YeeW-like" evidence="2">
    <location>
        <begin position="4"/>
        <end position="58"/>
    </location>
</feature>
<dbReference type="Proteomes" id="UP000885362">
    <property type="component" value="Unassembled WGS sequence"/>
</dbReference>
<dbReference type="AlphaFoldDB" id="A0A6C8XZP7"/>
<dbReference type="Pfam" id="PF25638">
    <property type="entry name" value="DUF5983_N"/>
    <property type="match status" value="1"/>
</dbReference>
<dbReference type="EMBL" id="RSHK01000018">
    <property type="protein sequence ID" value="MIE71205.1"/>
    <property type="molecule type" value="Genomic_DNA"/>
</dbReference>
<proteinExistence type="predicted"/>
<dbReference type="Pfam" id="PF19419">
    <property type="entry name" value="DUF5983"/>
    <property type="match status" value="1"/>
</dbReference>
<sequence>MKLSMTVEASAINVRALNGGRIVVDIDGIELASLIDVVCDNGYSLRVVDGSDKQATEATLPPFTALPGICCSTAHITEDDSTLLFALSHQYENYGESEWIHYTGSGYLLRLEAWSFPVLRLKRLGLSKACRRLVVTLIRRYATGILHLDAFGELLPGFATFDWQPLPPEVNICH</sequence>
<evidence type="ECO:0000259" key="2">
    <source>
        <dbReference type="Pfam" id="PF25638"/>
    </source>
</evidence>
<reference evidence="3" key="1">
    <citation type="submission" date="2018-08" db="EMBL/GenBank/DDBJ databases">
        <authorList>
            <consortium name="GenomeTrakr network: Whole genome sequencing for foodborne pathogen traceback"/>
        </authorList>
    </citation>
    <scope>NUCLEOTIDE SEQUENCE [LARGE SCALE GENOMIC DNA]</scope>
    <source>
        <strain evidence="3">FMA0132</strain>
    </source>
</reference>
<name>A0A6C8XZP7_SALDZ</name>
<evidence type="ECO:0000313" key="3">
    <source>
        <dbReference type="EMBL" id="MIE71205.1"/>
    </source>
</evidence>